<evidence type="ECO:0000256" key="4">
    <source>
        <dbReference type="SAM" id="MobiDB-lite"/>
    </source>
</evidence>
<keyword evidence="3" id="KW-0862">Zinc</keyword>
<dbReference type="PANTHER" id="PTHR23235:SF164">
    <property type="entry name" value="C2H2-TYPE DOMAIN-CONTAINING PROTEIN"/>
    <property type="match status" value="1"/>
</dbReference>
<dbReference type="GO" id="GO:0008270">
    <property type="term" value="F:zinc ion binding"/>
    <property type="evidence" value="ECO:0007669"/>
    <property type="project" value="UniProtKB-KW"/>
</dbReference>
<evidence type="ECO:0000256" key="1">
    <source>
        <dbReference type="ARBA" id="ARBA00022723"/>
    </source>
</evidence>
<keyword evidence="6" id="KW-1185">Reference proteome</keyword>
<dbReference type="OrthoDB" id="6365676at2759"/>
<dbReference type="SMART" id="SM00355">
    <property type="entry name" value="ZnF_C2H2"/>
    <property type="match status" value="3"/>
</dbReference>
<dbReference type="Gene3D" id="3.30.160.60">
    <property type="entry name" value="Classic Zinc Finger"/>
    <property type="match status" value="3"/>
</dbReference>
<evidence type="ECO:0000256" key="2">
    <source>
        <dbReference type="ARBA" id="ARBA00022771"/>
    </source>
</evidence>
<keyword evidence="2" id="KW-0863">Zinc-finger</keyword>
<dbReference type="PROSITE" id="PS00028">
    <property type="entry name" value="ZINC_FINGER_C2H2_1"/>
    <property type="match status" value="2"/>
</dbReference>
<evidence type="ECO:0000256" key="3">
    <source>
        <dbReference type="ARBA" id="ARBA00022833"/>
    </source>
</evidence>
<feature type="compositionally biased region" description="Low complexity" evidence="4">
    <location>
        <begin position="359"/>
        <end position="371"/>
    </location>
</feature>
<feature type="region of interest" description="Disordered" evidence="4">
    <location>
        <begin position="394"/>
        <end position="431"/>
    </location>
</feature>
<dbReference type="GO" id="GO:0000981">
    <property type="term" value="F:DNA-binding transcription factor activity, RNA polymerase II-specific"/>
    <property type="evidence" value="ECO:0007669"/>
    <property type="project" value="TreeGrafter"/>
</dbReference>
<feature type="region of interest" description="Disordered" evidence="4">
    <location>
        <begin position="345"/>
        <end position="373"/>
    </location>
</feature>
<gene>
    <name evidence="5" type="ORF">OFUS_LOCUS6333</name>
</gene>
<feature type="region of interest" description="Disordered" evidence="4">
    <location>
        <begin position="929"/>
        <end position="948"/>
    </location>
</feature>
<comment type="caution">
    <text evidence="5">The sequence shown here is derived from an EMBL/GenBank/DDBJ whole genome shotgun (WGS) entry which is preliminary data.</text>
</comment>
<dbReference type="InterPro" id="IPR036236">
    <property type="entry name" value="Znf_C2H2_sf"/>
</dbReference>
<dbReference type="EMBL" id="CAIIXF020000003">
    <property type="protein sequence ID" value="CAH1779532.1"/>
    <property type="molecule type" value="Genomic_DNA"/>
</dbReference>
<feature type="compositionally biased region" description="Basic and acidic residues" evidence="4">
    <location>
        <begin position="938"/>
        <end position="948"/>
    </location>
</feature>
<dbReference type="PROSITE" id="PS50157">
    <property type="entry name" value="ZINC_FINGER_C2H2_2"/>
    <property type="match status" value="3"/>
</dbReference>
<feature type="compositionally biased region" description="Polar residues" evidence="4">
    <location>
        <begin position="345"/>
        <end position="358"/>
    </location>
</feature>
<feature type="region of interest" description="Disordered" evidence="4">
    <location>
        <begin position="444"/>
        <end position="466"/>
    </location>
</feature>
<name>A0A8J1XQY2_OWEFU</name>
<sequence>MNKPGLSTTKATWNDKMGLSELSSAGHHQRSPPVGISFQAPSFNASRMSSLVQLDNTVDDGPVATFPISKELEHLQTLRQLKQLSQVGAIGQLNSFNQAEYSNMSQLIFNNNDVLKTPNSHIHGNFGVSMSDGNNSQSHQLNTFTSAMNNFHRLERNDIMPQNASDYGTTGHGTIAATSETLSDSAVCEILLDIMRDDTANGINPNNTFNDTINTTPLGQSHQNSFTFDRSFLPDENAQYWEPGVTAATTLNNWDNQENMLPVIDTKSSIGWNNWSPKTTIDHKPDLMENPTIMSNACTITTPTVKSETKPPCSSLEALLRAKHPTNATLLQQYLLNRSSQTNSLKEALTQSCPTSQGSFQSRESSQPSSQTEILSQSQAAAFQPIVTTQSENSNLKFKTSSTNDTCTTSSPYIQPEMTQTGLNQPNMTQTGLNQPILVQSSVTPSTLSQTISNNEPSYQPSTNQPLLAQNSINQSSVVQTSLVQADSGLESSLGLSEASDPISKLPTMMELFSTLPTKNSTSWPFGNTSDTSATYLDKLNNGQSLSEPPSRSTSPIDGFGSNQEAFATTLESILNSLNAGDIKNNDSNMSNGASRPNLLKRGREDDSFEDLLSNLDEPHHKKLARSLSVNDINDAEIHIKQEVESNDDIIEMKPEINLDDFPEETELNNQCGVGKDEIQFIKTEKDTKDLKTGMLPVKTEHDHQLYNNMCIPYIKQEPLYIKQEPLSSVQLINKPVAMTTNTVNIVTTSSQCKTIKLEPLTRTSPVNKQAIPVTSIAAKNTIKNLPSIISQVGNVAQTLPAVTLPNATNLVQIIVINTSDMKRDGKSLTKIAPAPDGPRTMTDIHQEDQKRWRKYPCPKCDKSYLKSCHLKAHLRIHTGEKPYVCTWGEGCDKKFARSDELSRHVRKHTGERNFCCVHCGRTFQRSDHLSKHKLRRHNNDVKKQPVP</sequence>
<accession>A0A8J1XQY2</accession>
<feature type="compositionally biased region" description="Polar residues" evidence="4">
    <location>
        <begin position="417"/>
        <end position="431"/>
    </location>
</feature>
<organism evidence="5 6">
    <name type="scientific">Owenia fusiformis</name>
    <name type="common">Polychaete worm</name>
    <dbReference type="NCBI Taxonomy" id="6347"/>
    <lineage>
        <taxon>Eukaryota</taxon>
        <taxon>Metazoa</taxon>
        <taxon>Spiralia</taxon>
        <taxon>Lophotrochozoa</taxon>
        <taxon>Annelida</taxon>
        <taxon>Polychaeta</taxon>
        <taxon>Sedentaria</taxon>
        <taxon>Canalipalpata</taxon>
        <taxon>Sabellida</taxon>
        <taxon>Oweniida</taxon>
        <taxon>Oweniidae</taxon>
        <taxon>Owenia</taxon>
    </lineage>
</organism>
<reference evidence="5" key="1">
    <citation type="submission" date="2022-03" db="EMBL/GenBank/DDBJ databases">
        <authorList>
            <person name="Martin C."/>
        </authorList>
    </citation>
    <scope>NUCLEOTIDE SEQUENCE</scope>
</reference>
<feature type="compositionally biased region" description="Low complexity" evidence="4">
    <location>
        <begin position="400"/>
        <end position="411"/>
    </location>
</feature>
<dbReference type="Proteomes" id="UP000749559">
    <property type="component" value="Unassembled WGS sequence"/>
</dbReference>
<dbReference type="AlphaFoldDB" id="A0A8J1XQY2"/>
<dbReference type="FunFam" id="3.30.160.60:FF:000007">
    <property type="entry name" value="Basic krueppel-like factor 3"/>
    <property type="match status" value="1"/>
</dbReference>
<dbReference type="SUPFAM" id="SSF57667">
    <property type="entry name" value="beta-beta-alpha zinc fingers"/>
    <property type="match status" value="3"/>
</dbReference>
<dbReference type="InterPro" id="IPR013087">
    <property type="entry name" value="Znf_C2H2_type"/>
</dbReference>
<evidence type="ECO:0000313" key="6">
    <source>
        <dbReference type="Proteomes" id="UP000749559"/>
    </source>
</evidence>
<dbReference type="PANTHER" id="PTHR23235">
    <property type="entry name" value="KRUEPPEL-LIKE TRANSCRIPTION FACTOR"/>
    <property type="match status" value="1"/>
</dbReference>
<dbReference type="GO" id="GO:0000978">
    <property type="term" value="F:RNA polymerase II cis-regulatory region sequence-specific DNA binding"/>
    <property type="evidence" value="ECO:0007669"/>
    <property type="project" value="TreeGrafter"/>
</dbReference>
<dbReference type="Pfam" id="PF00096">
    <property type="entry name" value="zf-C2H2"/>
    <property type="match status" value="2"/>
</dbReference>
<evidence type="ECO:0000313" key="5">
    <source>
        <dbReference type="EMBL" id="CAH1779532.1"/>
    </source>
</evidence>
<feature type="region of interest" description="Disordered" evidence="4">
    <location>
        <begin position="540"/>
        <end position="560"/>
    </location>
</feature>
<protein>
    <submittedName>
        <fullName evidence="5">Uncharacterized protein</fullName>
    </submittedName>
</protein>
<proteinExistence type="predicted"/>
<keyword evidence="1" id="KW-0479">Metal-binding</keyword>